<reference evidence="2" key="1">
    <citation type="submission" date="2022-01" db="EMBL/GenBank/DDBJ databases">
        <title>Comparative genomics reveals a dynamic genome evolution in the ectomycorrhizal milk-cap (Lactarius) mushrooms.</title>
        <authorList>
            <consortium name="DOE Joint Genome Institute"/>
            <person name="Lebreton A."/>
            <person name="Tang N."/>
            <person name="Kuo A."/>
            <person name="LaButti K."/>
            <person name="Drula E."/>
            <person name="Barry K."/>
            <person name="Clum A."/>
            <person name="Lipzen A."/>
            <person name="Mousain D."/>
            <person name="Ng V."/>
            <person name="Wang R."/>
            <person name="Wang X."/>
            <person name="Dai Y."/>
            <person name="Henrissat B."/>
            <person name="Grigoriev I.V."/>
            <person name="Guerin-Laguette A."/>
            <person name="Yu F."/>
            <person name="Martin F.M."/>
        </authorList>
    </citation>
    <scope>NUCLEOTIDE SEQUENCE</scope>
    <source>
        <strain evidence="2">QP</strain>
    </source>
</reference>
<evidence type="ECO:0008006" key="4">
    <source>
        <dbReference type="Google" id="ProtNLM"/>
    </source>
</evidence>
<proteinExistence type="predicted"/>
<dbReference type="AlphaFoldDB" id="A0AAD4LMD4"/>
<dbReference type="Proteomes" id="UP001201163">
    <property type="component" value="Unassembled WGS sequence"/>
</dbReference>
<sequence>MSPKVCLSLAKTSGFCLLIGLCCLDDQAYRVRTNVRGFLVEGPLSLPFESKLVRVCCIPGNEGERMGHITGTVSGGVCECWSYYLEFRCL</sequence>
<gene>
    <name evidence="2" type="ORF">EDB92DRAFT_376931</name>
</gene>
<evidence type="ECO:0000313" key="2">
    <source>
        <dbReference type="EMBL" id="KAH8993730.1"/>
    </source>
</evidence>
<keyword evidence="3" id="KW-1185">Reference proteome</keyword>
<evidence type="ECO:0000313" key="3">
    <source>
        <dbReference type="Proteomes" id="UP001201163"/>
    </source>
</evidence>
<protein>
    <recommendedName>
        <fullName evidence="4">Secreted protein</fullName>
    </recommendedName>
</protein>
<dbReference type="EMBL" id="JAKELL010000017">
    <property type="protein sequence ID" value="KAH8993730.1"/>
    <property type="molecule type" value="Genomic_DNA"/>
</dbReference>
<evidence type="ECO:0000256" key="1">
    <source>
        <dbReference type="SAM" id="SignalP"/>
    </source>
</evidence>
<comment type="caution">
    <text evidence="2">The sequence shown here is derived from an EMBL/GenBank/DDBJ whole genome shotgun (WGS) entry which is preliminary data.</text>
</comment>
<keyword evidence="1" id="KW-0732">Signal</keyword>
<organism evidence="2 3">
    <name type="scientific">Lactarius akahatsu</name>
    <dbReference type="NCBI Taxonomy" id="416441"/>
    <lineage>
        <taxon>Eukaryota</taxon>
        <taxon>Fungi</taxon>
        <taxon>Dikarya</taxon>
        <taxon>Basidiomycota</taxon>
        <taxon>Agaricomycotina</taxon>
        <taxon>Agaricomycetes</taxon>
        <taxon>Russulales</taxon>
        <taxon>Russulaceae</taxon>
        <taxon>Lactarius</taxon>
    </lineage>
</organism>
<feature type="signal peptide" evidence="1">
    <location>
        <begin position="1"/>
        <end position="30"/>
    </location>
</feature>
<feature type="chain" id="PRO_5041946958" description="Secreted protein" evidence="1">
    <location>
        <begin position="31"/>
        <end position="90"/>
    </location>
</feature>
<name>A0AAD4LMD4_9AGAM</name>
<accession>A0AAD4LMD4</accession>